<dbReference type="InterPro" id="IPR036388">
    <property type="entry name" value="WH-like_DNA-bd_sf"/>
</dbReference>
<dbReference type="GO" id="GO:0043531">
    <property type="term" value="F:ADP binding"/>
    <property type="evidence" value="ECO:0007669"/>
    <property type="project" value="InterPro"/>
</dbReference>
<dbReference type="InterPro" id="IPR000719">
    <property type="entry name" value="Prot_kinase_dom"/>
</dbReference>
<evidence type="ECO:0000256" key="2">
    <source>
        <dbReference type="ARBA" id="ARBA00022840"/>
    </source>
</evidence>
<dbReference type="Gene3D" id="3.30.200.20">
    <property type="entry name" value="Phosphorylase Kinase, domain 1"/>
    <property type="match status" value="1"/>
</dbReference>
<dbReference type="Gene3D" id="1.10.510.10">
    <property type="entry name" value="Transferase(Phosphotransferase) domain 1"/>
    <property type="match status" value="1"/>
</dbReference>
<dbReference type="PROSITE" id="PS00107">
    <property type="entry name" value="PROTEIN_KINASE_ATP"/>
    <property type="match status" value="1"/>
</dbReference>
<evidence type="ECO:0000256" key="1">
    <source>
        <dbReference type="ARBA" id="ARBA00022741"/>
    </source>
</evidence>
<evidence type="ECO:0000259" key="6">
    <source>
        <dbReference type="PROSITE" id="PS50043"/>
    </source>
</evidence>
<dbReference type="PANTHER" id="PTHR47691:SF3">
    <property type="entry name" value="HTH-TYPE TRANSCRIPTIONAL REGULATOR RV0890C-RELATED"/>
    <property type="match status" value="1"/>
</dbReference>
<gene>
    <name evidence="7" type="primary">pknD_23</name>
    <name evidence="7" type="ORF">NRB56_74710</name>
</gene>
<dbReference type="PROSITE" id="PS00108">
    <property type="entry name" value="PROTEIN_KINASE_ST"/>
    <property type="match status" value="1"/>
</dbReference>
<dbReference type="Gene3D" id="1.10.10.10">
    <property type="entry name" value="Winged helix-like DNA-binding domain superfamily/Winged helix DNA-binding domain"/>
    <property type="match status" value="1"/>
</dbReference>
<evidence type="ECO:0000256" key="4">
    <source>
        <dbReference type="SAM" id="MobiDB-lite"/>
    </source>
</evidence>
<dbReference type="Pfam" id="PF25872">
    <property type="entry name" value="HTH_77"/>
    <property type="match status" value="1"/>
</dbReference>
<dbReference type="GO" id="GO:0003677">
    <property type="term" value="F:DNA binding"/>
    <property type="evidence" value="ECO:0007669"/>
    <property type="project" value="InterPro"/>
</dbReference>
<evidence type="ECO:0000313" key="7">
    <source>
        <dbReference type="EMBL" id="MQY31860.1"/>
    </source>
</evidence>
<dbReference type="SMART" id="SM00421">
    <property type="entry name" value="HTH_LUXR"/>
    <property type="match status" value="1"/>
</dbReference>
<dbReference type="InterPro" id="IPR058852">
    <property type="entry name" value="HTH_77"/>
</dbReference>
<dbReference type="SUPFAM" id="SSF52540">
    <property type="entry name" value="P-loop containing nucleoside triphosphate hydrolases"/>
    <property type="match status" value="1"/>
</dbReference>
<keyword evidence="2 3" id="KW-0067">ATP-binding</keyword>
<organism evidence="7 8">
    <name type="scientific">Nocardia aurantia</name>
    <dbReference type="NCBI Taxonomy" id="2585199"/>
    <lineage>
        <taxon>Bacteria</taxon>
        <taxon>Bacillati</taxon>
        <taxon>Actinomycetota</taxon>
        <taxon>Actinomycetes</taxon>
        <taxon>Mycobacteriales</taxon>
        <taxon>Nocardiaceae</taxon>
        <taxon>Nocardia</taxon>
    </lineage>
</organism>
<dbReference type="Gene3D" id="3.40.50.300">
    <property type="entry name" value="P-loop containing nucleotide triphosphate hydrolases"/>
    <property type="match status" value="1"/>
</dbReference>
<reference evidence="7 8" key="1">
    <citation type="submission" date="2019-10" db="EMBL/GenBank/DDBJ databases">
        <title>Nocardia macrotermitis sp. nov. and Nocardia aurantia sp. nov., isolated from the gut of fungus growing-termite Macrotermes natalensis.</title>
        <authorList>
            <person name="Benndorf R."/>
            <person name="Schwitalla J."/>
            <person name="Martin K."/>
            <person name="De Beer W."/>
            <person name="Kaster A.-K."/>
            <person name="Vollmers J."/>
            <person name="Poulsen M."/>
            <person name="Beemelmanns C."/>
        </authorList>
    </citation>
    <scope>NUCLEOTIDE SEQUENCE [LARGE SCALE GENOMIC DNA]</scope>
    <source>
        <strain evidence="7 8">RB56</strain>
    </source>
</reference>
<keyword evidence="7" id="KW-0418">Kinase</keyword>
<keyword evidence="8" id="KW-1185">Reference proteome</keyword>
<dbReference type="SUPFAM" id="SSF48452">
    <property type="entry name" value="TPR-like"/>
    <property type="match status" value="1"/>
</dbReference>
<dbReference type="InterPro" id="IPR011990">
    <property type="entry name" value="TPR-like_helical_dom_sf"/>
</dbReference>
<protein>
    <submittedName>
        <fullName evidence="7">Serine/threonine-protein kinase PknD</fullName>
        <ecNumber evidence="7">2.7.11.1</ecNumber>
    </submittedName>
</protein>
<evidence type="ECO:0000313" key="8">
    <source>
        <dbReference type="Proteomes" id="UP000431401"/>
    </source>
</evidence>
<dbReference type="PROSITE" id="PS50011">
    <property type="entry name" value="PROTEIN_KINASE_DOM"/>
    <property type="match status" value="1"/>
</dbReference>
<dbReference type="CDD" id="cd06170">
    <property type="entry name" value="LuxR_C_like"/>
    <property type="match status" value="1"/>
</dbReference>
<dbReference type="InterPro" id="IPR017441">
    <property type="entry name" value="Protein_kinase_ATP_BS"/>
</dbReference>
<dbReference type="PRINTS" id="PR00038">
    <property type="entry name" value="HTHLUXR"/>
</dbReference>
<dbReference type="OrthoDB" id="136365at2"/>
<proteinExistence type="predicted"/>
<feature type="binding site" evidence="3">
    <location>
        <position position="55"/>
    </location>
    <ligand>
        <name>ATP</name>
        <dbReference type="ChEBI" id="CHEBI:30616"/>
    </ligand>
</feature>
<dbReference type="EMBL" id="WEGI01000024">
    <property type="protein sequence ID" value="MQY31860.1"/>
    <property type="molecule type" value="Genomic_DNA"/>
</dbReference>
<dbReference type="AlphaFoldDB" id="A0A7K0E1A0"/>
<dbReference type="InterPro" id="IPR016032">
    <property type="entry name" value="Sig_transdc_resp-reg_C-effctor"/>
</dbReference>
<dbReference type="Gene3D" id="1.25.40.10">
    <property type="entry name" value="Tetratricopeptide repeat domain"/>
    <property type="match status" value="1"/>
</dbReference>
<feature type="domain" description="Protein kinase" evidence="5">
    <location>
        <begin position="26"/>
        <end position="290"/>
    </location>
</feature>
<feature type="domain" description="HTH luxR-type" evidence="6">
    <location>
        <begin position="1024"/>
        <end position="1089"/>
    </location>
</feature>
<dbReference type="GO" id="GO:0006355">
    <property type="term" value="P:regulation of DNA-templated transcription"/>
    <property type="evidence" value="ECO:0007669"/>
    <property type="project" value="InterPro"/>
</dbReference>
<sequence length="1091" mass="118267">MNEGDAFRTIRDLSMSVTEELNAAGFEDAEVIGRGGFGVVYRCRQPALDRTVAVKVLTAQLDEENRARFFREQQAMGRLTGHPNVVTVLEAGSTPDGRPFLVMPYFAAGSLDTRIRREGALSLETALRIGVKLAGALDSAHRAGIVHRDVKPGNILLTEYGEPALSDFGIARVTGGFRTTTGTIAGSPAFTAPEVLEGGSPTPASDVYGLGASLFCALTGHAAFERRSGENVVTQFLRVTSQPVPDLRESGIAGDVAATVAAAMSRDAAARPSAQALGEAIQRTEHHHGFSVAEPATPGAVVSEHRDREPAVSGKRSPTGTTGPAGAGHGATPLDLTSFVDRRSEMAEAKRLLASSRLVTLAGIGGVGKTRLALRVASAVRRDFADGTWWIDLADVSDPSLLVGIVAATLGLPDESTRTMSEVVVEFLAARQALVVIDNCEQMVADVARLVDTWLRACPRLRVLATSRELLNITGEAVLLVPPLAVPDPNRKQSLRGLPKYGAVTLFADRAAAAVPGFELDEHNMATVARICVRLDGLPLAIELAAARLRVMSPEQILQRLTDRYALLTRSSRTAPTRQQTLRWCIDWSYQLCDPLEQQLWARLSVFAGGFELDAAEGVCGEDMPVDGVLDGLAALVDKSILIRDESGAVVRFRMLETLRDYGRRQLQSAGADQRLSRRHLDWCQRLASDAEAGWISERQLDWIARLDREQPNFREALEYSVAENSDEATAAAGLRTASALAVFWAFRAMNGEGRRWLDRFLDRPLVYSVPDRAKALYAGILMAAFQDDSRSVDTLAAQARALAGADPASGASTLIDQTDAFAAFFHRDYARIRSAAERGLQVFGGDQPEYMYLICLELLGWAHLLNDDPGRSMECYEQILTITEARGESLYRSSALWGTAIGAWQQGEPRRAQILLEKALRVDQPARSPFLAATSLEAMAWIASPDAAEYAAILMGAVQAYWQSAGVHGIPHLMHYHDECEQRARAALGDRGFAAAFRRGRAMDMPAAVSYALGEEPEDEKRAIGGFAELTLRERQVAELVAQGLTNKQIAAKLVISQRTVHGHVEHILAKLGFNSRTKIAAWVVEAGER</sequence>
<dbReference type="Pfam" id="PF00196">
    <property type="entry name" value="GerE"/>
    <property type="match status" value="1"/>
</dbReference>
<dbReference type="SUPFAM" id="SSF56112">
    <property type="entry name" value="Protein kinase-like (PK-like)"/>
    <property type="match status" value="1"/>
</dbReference>
<dbReference type="InterPro" id="IPR008271">
    <property type="entry name" value="Ser/Thr_kinase_AS"/>
</dbReference>
<accession>A0A7K0E1A0</accession>
<dbReference type="PRINTS" id="PR00364">
    <property type="entry name" value="DISEASERSIST"/>
</dbReference>
<dbReference type="SMART" id="SM00220">
    <property type="entry name" value="S_TKc"/>
    <property type="match status" value="1"/>
</dbReference>
<dbReference type="Proteomes" id="UP000431401">
    <property type="component" value="Unassembled WGS sequence"/>
</dbReference>
<dbReference type="PANTHER" id="PTHR47691">
    <property type="entry name" value="REGULATOR-RELATED"/>
    <property type="match status" value="1"/>
</dbReference>
<evidence type="ECO:0000256" key="3">
    <source>
        <dbReference type="PROSITE-ProRule" id="PRU10141"/>
    </source>
</evidence>
<dbReference type="EC" id="2.7.11.1" evidence="7"/>
<name>A0A7K0E1A0_9NOCA</name>
<dbReference type="SUPFAM" id="SSF46894">
    <property type="entry name" value="C-terminal effector domain of the bipartite response regulators"/>
    <property type="match status" value="1"/>
</dbReference>
<keyword evidence="1 3" id="KW-0547">Nucleotide-binding</keyword>
<dbReference type="PROSITE" id="PS50043">
    <property type="entry name" value="HTH_LUXR_2"/>
    <property type="match status" value="1"/>
</dbReference>
<dbReference type="Pfam" id="PF00069">
    <property type="entry name" value="Pkinase"/>
    <property type="match status" value="1"/>
</dbReference>
<dbReference type="InterPro" id="IPR000792">
    <property type="entry name" value="Tscrpt_reg_LuxR_C"/>
</dbReference>
<dbReference type="CDD" id="cd14014">
    <property type="entry name" value="STKc_PknB_like"/>
    <property type="match status" value="1"/>
</dbReference>
<dbReference type="GO" id="GO:0005524">
    <property type="term" value="F:ATP binding"/>
    <property type="evidence" value="ECO:0007669"/>
    <property type="project" value="UniProtKB-UniRule"/>
</dbReference>
<evidence type="ECO:0000259" key="5">
    <source>
        <dbReference type="PROSITE" id="PS50011"/>
    </source>
</evidence>
<comment type="caution">
    <text evidence="7">The sequence shown here is derived from an EMBL/GenBank/DDBJ whole genome shotgun (WGS) entry which is preliminary data.</text>
</comment>
<dbReference type="InterPro" id="IPR011009">
    <property type="entry name" value="Kinase-like_dom_sf"/>
</dbReference>
<dbReference type="PROSITE" id="PS00622">
    <property type="entry name" value="HTH_LUXR_1"/>
    <property type="match status" value="1"/>
</dbReference>
<dbReference type="InterPro" id="IPR027417">
    <property type="entry name" value="P-loop_NTPase"/>
</dbReference>
<keyword evidence="7" id="KW-0808">Transferase</keyword>
<feature type="region of interest" description="Disordered" evidence="4">
    <location>
        <begin position="291"/>
        <end position="334"/>
    </location>
</feature>
<dbReference type="RefSeq" id="WP_153349068.1">
    <property type="nucleotide sequence ID" value="NZ_WEGI01000024.1"/>
</dbReference>
<dbReference type="GO" id="GO:0004674">
    <property type="term" value="F:protein serine/threonine kinase activity"/>
    <property type="evidence" value="ECO:0007669"/>
    <property type="project" value="UniProtKB-EC"/>
</dbReference>